<reference evidence="2" key="1">
    <citation type="journal article" date="2014" name="Int. J. Syst. Evol. Microbiol.">
        <title>Complete genome sequence of Corynebacterium casei LMG S-19264T (=DSM 44701T), isolated from a smear-ripened cheese.</title>
        <authorList>
            <consortium name="US DOE Joint Genome Institute (JGI-PGF)"/>
            <person name="Walter F."/>
            <person name="Albersmeier A."/>
            <person name="Kalinowski J."/>
            <person name="Ruckert C."/>
        </authorList>
    </citation>
    <scope>NUCLEOTIDE SEQUENCE</scope>
    <source>
        <strain evidence="2">KCTC 12368</strain>
    </source>
</reference>
<feature type="domain" description="Integrase catalytic" evidence="1">
    <location>
        <begin position="1"/>
        <end position="69"/>
    </location>
</feature>
<dbReference type="Proteomes" id="UP000619457">
    <property type="component" value="Unassembled WGS sequence"/>
</dbReference>
<dbReference type="Gene3D" id="3.30.420.10">
    <property type="entry name" value="Ribonuclease H-like superfamily/Ribonuclease H"/>
    <property type="match status" value="1"/>
</dbReference>
<sequence length="69" mass="7885">MHDNGPEFVEKKLKASLKSWNSVDCNTPTYSPQSNGMCEALNGTFKIDYVYESCLDNTQTVFNQMQKWA</sequence>
<dbReference type="GO" id="GO:0015074">
    <property type="term" value="P:DNA integration"/>
    <property type="evidence" value="ECO:0007669"/>
    <property type="project" value="InterPro"/>
</dbReference>
<gene>
    <name evidence="2" type="ORF">GCM10007049_38860</name>
</gene>
<keyword evidence="3" id="KW-1185">Reference proteome</keyword>
<name>A0A918UYD7_9BACT</name>
<evidence type="ECO:0000313" key="3">
    <source>
        <dbReference type="Proteomes" id="UP000619457"/>
    </source>
</evidence>
<proteinExistence type="predicted"/>
<dbReference type="AlphaFoldDB" id="A0A918UYD7"/>
<comment type="caution">
    <text evidence="2">The sequence shown here is derived from an EMBL/GenBank/DDBJ whole genome shotgun (WGS) entry which is preliminary data.</text>
</comment>
<organism evidence="2 3">
    <name type="scientific">Echinicola pacifica</name>
    <dbReference type="NCBI Taxonomy" id="346377"/>
    <lineage>
        <taxon>Bacteria</taxon>
        <taxon>Pseudomonadati</taxon>
        <taxon>Bacteroidota</taxon>
        <taxon>Cytophagia</taxon>
        <taxon>Cytophagales</taxon>
        <taxon>Cyclobacteriaceae</taxon>
        <taxon>Echinicola</taxon>
    </lineage>
</organism>
<dbReference type="InterPro" id="IPR012337">
    <property type="entry name" value="RNaseH-like_sf"/>
</dbReference>
<accession>A0A918UYD7</accession>
<protein>
    <recommendedName>
        <fullName evidence="1">Integrase catalytic domain-containing protein</fullName>
    </recommendedName>
</protein>
<dbReference type="PROSITE" id="PS50994">
    <property type="entry name" value="INTEGRASE"/>
    <property type="match status" value="1"/>
</dbReference>
<dbReference type="EMBL" id="BMWX01000012">
    <property type="protein sequence ID" value="GGZ41878.1"/>
    <property type="molecule type" value="Genomic_DNA"/>
</dbReference>
<dbReference type="SUPFAM" id="SSF53098">
    <property type="entry name" value="Ribonuclease H-like"/>
    <property type="match status" value="1"/>
</dbReference>
<dbReference type="InterPro" id="IPR001584">
    <property type="entry name" value="Integrase_cat-core"/>
</dbReference>
<dbReference type="GO" id="GO:0003676">
    <property type="term" value="F:nucleic acid binding"/>
    <property type="evidence" value="ECO:0007669"/>
    <property type="project" value="InterPro"/>
</dbReference>
<evidence type="ECO:0000259" key="1">
    <source>
        <dbReference type="PROSITE" id="PS50994"/>
    </source>
</evidence>
<dbReference type="InterPro" id="IPR036397">
    <property type="entry name" value="RNaseH_sf"/>
</dbReference>
<reference evidence="2" key="2">
    <citation type="submission" date="2020-09" db="EMBL/GenBank/DDBJ databases">
        <authorList>
            <person name="Sun Q."/>
            <person name="Kim S."/>
        </authorList>
    </citation>
    <scope>NUCLEOTIDE SEQUENCE</scope>
    <source>
        <strain evidence="2">KCTC 12368</strain>
    </source>
</reference>
<evidence type="ECO:0000313" key="2">
    <source>
        <dbReference type="EMBL" id="GGZ41878.1"/>
    </source>
</evidence>